<dbReference type="EMBL" id="BART01007315">
    <property type="protein sequence ID" value="GAG56134.1"/>
    <property type="molecule type" value="Genomic_DNA"/>
</dbReference>
<evidence type="ECO:0000313" key="1">
    <source>
        <dbReference type="EMBL" id="GAG56134.1"/>
    </source>
</evidence>
<protein>
    <submittedName>
        <fullName evidence="1">Uncharacterized protein</fullName>
    </submittedName>
</protein>
<accession>X0YJ84</accession>
<gene>
    <name evidence="1" type="ORF">S01H4_16676</name>
</gene>
<comment type="caution">
    <text evidence="1">The sequence shown here is derived from an EMBL/GenBank/DDBJ whole genome shotgun (WGS) entry which is preliminary data.</text>
</comment>
<sequence length="224" mass="23544">MSTIDTIVILNGLQFQKETTSDVWTIDGIGSAYEAVKTYDILCPVPASGVRVIFNNNYDVGGASRIHVRVKVTKLTSMVGGTPTKTENTQALEWTAVAAWAAGDPAAGILETGAIDISGAIEATLHIDVAITSTTAHTGTEIICQARSEAALDEWTTFSNFIGPTGTATKSDFAAQEAVAQTTLSITNPTAGNLNHVPKFIFLEDTAAIAQCEIAYQTDFGADA</sequence>
<reference evidence="1" key="1">
    <citation type="journal article" date="2014" name="Front. Microbiol.">
        <title>High frequency of phylogenetically diverse reductive dehalogenase-homologous genes in deep subseafloor sedimentary metagenomes.</title>
        <authorList>
            <person name="Kawai M."/>
            <person name="Futagami T."/>
            <person name="Toyoda A."/>
            <person name="Takaki Y."/>
            <person name="Nishi S."/>
            <person name="Hori S."/>
            <person name="Arai W."/>
            <person name="Tsubouchi T."/>
            <person name="Morono Y."/>
            <person name="Uchiyama I."/>
            <person name="Ito T."/>
            <person name="Fujiyama A."/>
            <person name="Inagaki F."/>
            <person name="Takami H."/>
        </authorList>
    </citation>
    <scope>NUCLEOTIDE SEQUENCE</scope>
    <source>
        <strain evidence="1">Expedition CK06-06</strain>
    </source>
</reference>
<name>X0YJ84_9ZZZZ</name>
<dbReference type="AlphaFoldDB" id="X0YJ84"/>
<organism evidence="1">
    <name type="scientific">marine sediment metagenome</name>
    <dbReference type="NCBI Taxonomy" id="412755"/>
    <lineage>
        <taxon>unclassified sequences</taxon>
        <taxon>metagenomes</taxon>
        <taxon>ecological metagenomes</taxon>
    </lineage>
</organism>
<proteinExistence type="predicted"/>